<comment type="caution">
    <text evidence="5">The sequence shown here is derived from an EMBL/GenBank/DDBJ whole genome shotgun (WGS) entry which is preliminary data.</text>
</comment>
<gene>
    <name evidence="5" type="ORF">NKR23_g567</name>
</gene>
<keyword evidence="6" id="KW-1185">Reference proteome</keyword>
<dbReference type="InterPro" id="IPR056125">
    <property type="entry name" value="DUF7708"/>
</dbReference>
<reference evidence="5" key="1">
    <citation type="submission" date="2022-07" db="EMBL/GenBank/DDBJ databases">
        <title>Fungi with potential for degradation of polypropylene.</title>
        <authorList>
            <person name="Gostincar C."/>
        </authorList>
    </citation>
    <scope>NUCLEOTIDE SEQUENCE</scope>
    <source>
        <strain evidence="5">EXF-13308</strain>
    </source>
</reference>
<dbReference type="PANTHER" id="PTHR10039">
    <property type="entry name" value="AMELOGENIN"/>
    <property type="match status" value="1"/>
</dbReference>
<keyword evidence="1" id="KW-0677">Repeat</keyword>
<dbReference type="EMBL" id="JANBVO010000001">
    <property type="protein sequence ID" value="KAJ9157792.1"/>
    <property type="molecule type" value="Genomic_DNA"/>
</dbReference>
<dbReference type="PANTHER" id="PTHR10039:SF14">
    <property type="entry name" value="NACHT DOMAIN-CONTAINING PROTEIN"/>
    <property type="match status" value="1"/>
</dbReference>
<feature type="domain" description="DUF7708" evidence="3">
    <location>
        <begin position="63"/>
        <end position="207"/>
    </location>
</feature>
<dbReference type="Pfam" id="PF24883">
    <property type="entry name" value="NPHP3_N"/>
    <property type="match status" value="1"/>
</dbReference>
<feature type="domain" description="Nephrocystin 3-like N-terminal" evidence="4">
    <location>
        <begin position="294"/>
        <end position="347"/>
    </location>
</feature>
<organism evidence="5 6">
    <name type="scientific">Pleurostoma richardsiae</name>
    <dbReference type="NCBI Taxonomy" id="41990"/>
    <lineage>
        <taxon>Eukaryota</taxon>
        <taxon>Fungi</taxon>
        <taxon>Dikarya</taxon>
        <taxon>Ascomycota</taxon>
        <taxon>Pezizomycotina</taxon>
        <taxon>Sordariomycetes</taxon>
        <taxon>Sordariomycetidae</taxon>
        <taxon>Calosphaeriales</taxon>
        <taxon>Pleurostomataceae</taxon>
        <taxon>Pleurostoma</taxon>
    </lineage>
</organism>
<dbReference type="Pfam" id="PF24809">
    <property type="entry name" value="DUF7708"/>
    <property type="match status" value="1"/>
</dbReference>
<evidence type="ECO:0000259" key="3">
    <source>
        <dbReference type="Pfam" id="PF24809"/>
    </source>
</evidence>
<evidence type="ECO:0000259" key="2">
    <source>
        <dbReference type="Pfam" id="PF22939"/>
    </source>
</evidence>
<evidence type="ECO:0000313" key="6">
    <source>
        <dbReference type="Proteomes" id="UP001174694"/>
    </source>
</evidence>
<dbReference type="InterPro" id="IPR056884">
    <property type="entry name" value="NPHP3-like_N"/>
</dbReference>
<sequence length="541" mass="61851">MDINDIGPDGLFTRSLEAFRGSLSPQELESFQVFTSAEAMLSELELSLGAAQRGKLSICMKKVSGFSELLTAYFEVVNTFMQPQVEYTGWFWGVILLVCKLGSNYNGFFEKTAGMLGSISTSLPQYRDYVSVCRERKEMDHSRLLNSLAFVYADIIDFCKHIYCMLTRRRPDTKWMHRASFVGDILWRPFEVRFGDLVERMKRHDAIFRREMMVQDSKMLNNLGQGYESLNSMYKRLQESISNGFKRLDQFNESREMHQISAATEQQIDRIRIWMSGVEYRSIYEHSKKFKSEGTGEWVLSEREFQTWSDRDFGEEDAAEKTSSLKSRILMLQGKPGFGKTYLSAFLEMVEDHYFGAVVLPADTVARATGQSNGMFLWASLFTSYLKNPALTPKDRHRFVADSMLFQGLDGLAEAILDRLNQRSEKEKVLVLKIFQWMVAALYPISSATLHAALAITPGEETTDLDYIVDFPGCLPHLTGALIETDAFGRPAFIHVSIREYLISARATRHPHFSLGNATLSRVAGDYHDRSRGKYDQLHVR</sequence>
<feature type="domain" description="GPI inositol-deacylase winged helix" evidence="2">
    <location>
        <begin position="425"/>
        <end position="505"/>
    </location>
</feature>
<name>A0AA38S2R9_9PEZI</name>
<evidence type="ECO:0000256" key="1">
    <source>
        <dbReference type="ARBA" id="ARBA00022737"/>
    </source>
</evidence>
<evidence type="ECO:0000313" key="5">
    <source>
        <dbReference type="EMBL" id="KAJ9157792.1"/>
    </source>
</evidence>
<dbReference type="InterPro" id="IPR054471">
    <property type="entry name" value="GPIID_WHD"/>
</dbReference>
<dbReference type="AlphaFoldDB" id="A0AA38S2R9"/>
<accession>A0AA38S2R9</accession>
<evidence type="ECO:0000259" key="4">
    <source>
        <dbReference type="Pfam" id="PF24883"/>
    </source>
</evidence>
<dbReference type="Pfam" id="PF22939">
    <property type="entry name" value="WHD_GPIID"/>
    <property type="match status" value="1"/>
</dbReference>
<dbReference type="Proteomes" id="UP001174694">
    <property type="component" value="Unassembled WGS sequence"/>
</dbReference>
<protein>
    <submittedName>
        <fullName evidence="5">Uncharacterized protein</fullName>
    </submittedName>
</protein>
<proteinExistence type="predicted"/>